<dbReference type="InterPro" id="IPR000160">
    <property type="entry name" value="GGDEF_dom"/>
</dbReference>
<dbReference type="Gene3D" id="3.30.70.270">
    <property type="match status" value="1"/>
</dbReference>
<gene>
    <name evidence="3" type="ORF">FMM08_16960</name>
</gene>
<evidence type="ECO:0000259" key="2">
    <source>
        <dbReference type="PROSITE" id="PS50887"/>
    </source>
</evidence>
<dbReference type="InterPro" id="IPR001633">
    <property type="entry name" value="EAL_dom"/>
</dbReference>
<dbReference type="RefSeq" id="WP_147927549.1">
    <property type="nucleotide sequence ID" value="NZ_VKAC01000010.1"/>
</dbReference>
<dbReference type="SMART" id="SM00267">
    <property type="entry name" value="GGDEF"/>
    <property type="match status" value="1"/>
</dbReference>
<organism evidence="3 4">
    <name type="scientific">Quadrisphaera setariae</name>
    <dbReference type="NCBI Taxonomy" id="2593304"/>
    <lineage>
        <taxon>Bacteria</taxon>
        <taxon>Bacillati</taxon>
        <taxon>Actinomycetota</taxon>
        <taxon>Actinomycetes</taxon>
        <taxon>Kineosporiales</taxon>
        <taxon>Kineosporiaceae</taxon>
        <taxon>Quadrisphaera</taxon>
    </lineage>
</organism>
<dbReference type="SMART" id="SM00052">
    <property type="entry name" value="EAL"/>
    <property type="match status" value="1"/>
</dbReference>
<dbReference type="Gene3D" id="3.20.20.450">
    <property type="entry name" value="EAL domain"/>
    <property type="match status" value="1"/>
</dbReference>
<accession>A0A5C8ZD04</accession>
<dbReference type="AlphaFoldDB" id="A0A5C8ZD04"/>
<dbReference type="SUPFAM" id="SSF141868">
    <property type="entry name" value="EAL domain-like"/>
    <property type="match status" value="1"/>
</dbReference>
<reference evidence="3 4" key="1">
    <citation type="submission" date="2019-07" db="EMBL/GenBank/DDBJ databases">
        <title>Quadrisphaera sp. strain DD2A genome sequencing and assembly.</title>
        <authorList>
            <person name="Kim I."/>
        </authorList>
    </citation>
    <scope>NUCLEOTIDE SEQUENCE [LARGE SCALE GENOMIC DNA]</scope>
    <source>
        <strain evidence="3 4">DD2A</strain>
    </source>
</reference>
<dbReference type="InterPro" id="IPR035919">
    <property type="entry name" value="EAL_sf"/>
</dbReference>
<dbReference type="PANTHER" id="PTHR44757:SF2">
    <property type="entry name" value="BIOFILM ARCHITECTURE MAINTENANCE PROTEIN MBAA"/>
    <property type="match status" value="1"/>
</dbReference>
<dbReference type="PROSITE" id="PS50887">
    <property type="entry name" value="GGDEF"/>
    <property type="match status" value="1"/>
</dbReference>
<dbReference type="SUPFAM" id="SSF55073">
    <property type="entry name" value="Nucleotide cyclase"/>
    <property type="match status" value="1"/>
</dbReference>
<name>A0A5C8ZD04_9ACTN</name>
<dbReference type="InterPro" id="IPR043128">
    <property type="entry name" value="Rev_trsase/Diguanyl_cyclase"/>
</dbReference>
<dbReference type="Pfam" id="PF00990">
    <property type="entry name" value="GGDEF"/>
    <property type="match status" value="1"/>
</dbReference>
<sequence length="497" mass="52534">MSELHRTLVRQLRRLGLDARVAPGTDAWAEVLAVVSSTYAEADDERYTLERSLEVSSREMRGLHDALSQRALQDALTGLPNRAALLAHLETALKGGRSATALFIDLDGFKQVNDSLGHAAGDELLVRAAERIRSCLRPTDLVARLGGDEFVVVCDDADAEEGAAVADRVGAQLCAPFRVHGHDAVVSASIGLASTGPGCRDAEALLGRADLAMYDAKVSGKARTSVYDAAMQCAVDTRASVRSALGDGVRGGELRLLYQPLVRLADGQPVGAEALVRWERPGHGLLEPAAFVPAARESALITEVDCWVLTEALRRCAPWCRAGATVSVNLSGRSLEGDALVDALSAALHRWDVPARAVVLDVTETDLQRVSRTAERTLARLRSLGAGLAVDDFGSGASSLVNLRGTRAAQVKLDASLVADLDVDASAGSVAGAFITTAHALGLTVVAEGVERRSQAEVLREMRCDLAQGWLFGRPGDGSLLDARFAAGQRRRVSATA</sequence>
<dbReference type="OrthoDB" id="23692at2"/>
<proteinExistence type="predicted"/>
<dbReference type="CDD" id="cd01948">
    <property type="entry name" value="EAL"/>
    <property type="match status" value="1"/>
</dbReference>
<dbReference type="CDD" id="cd01949">
    <property type="entry name" value="GGDEF"/>
    <property type="match status" value="1"/>
</dbReference>
<comment type="caution">
    <text evidence="3">The sequence shown here is derived from an EMBL/GenBank/DDBJ whole genome shotgun (WGS) entry which is preliminary data.</text>
</comment>
<dbReference type="NCBIfam" id="TIGR00254">
    <property type="entry name" value="GGDEF"/>
    <property type="match status" value="1"/>
</dbReference>
<evidence type="ECO:0000259" key="1">
    <source>
        <dbReference type="PROSITE" id="PS50883"/>
    </source>
</evidence>
<dbReference type="Proteomes" id="UP000321234">
    <property type="component" value="Unassembled WGS sequence"/>
</dbReference>
<keyword evidence="4" id="KW-1185">Reference proteome</keyword>
<dbReference type="Pfam" id="PF00563">
    <property type="entry name" value="EAL"/>
    <property type="match status" value="1"/>
</dbReference>
<feature type="domain" description="EAL" evidence="1">
    <location>
        <begin position="238"/>
        <end position="489"/>
    </location>
</feature>
<dbReference type="PROSITE" id="PS50883">
    <property type="entry name" value="EAL"/>
    <property type="match status" value="1"/>
</dbReference>
<dbReference type="PANTHER" id="PTHR44757">
    <property type="entry name" value="DIGUANYLATE CYCLASE DGCP"/>
    <property type="match status" value="1"/>
</dbReference>
<protein>
    <submittedName>
        <fullName evidence="3">EAL domain-containing protein</fullName>
    </submittedName>
</protein>
<evidence type="ECO:0000313" key="3">
    <source>
        <dbReference type="EMBL" id="TXR55159.1"/>
    </source>
</evidence>
<feature type="domain" description="GGDEF" evidence="2">
    <location>
        <begin position="97"/>
        <end position="229"/>
    </location>
</feature>
<dbReference type="InterPro" id="IPR052155">
    <property type="entry name" value="Biofilm_reg_signaling"/>
</dbReference>
<dbReference type="InterPro" id="IPR029787">
    <property type="entry name" value="Nucleotide_cyclase"/>
</dbReference>
<dbReference type="EMBL" id="VKAC01000010">
    <property type="protein sequence ID" value="TXR55159.1"/>
    <property type="molecule type" value="Genomic_DNA"/>
</dbReference>
<evidence type="ECO:0000313" key="4">
    <source>
        <dbReference type="Proteomes" id="UP000321234"/>
    </source>
</evidence>